<evidence type="ECO:0000256" key="2">
    <source>
        <dbReference type="HAMAP-Rule" id="MF_00457"/>
    </source>
</evidence>
<dbReference type="Proteomes" id="UP000315636">
    <property type="component" value="Unassembled WGS sequence"/>
</dbReference>
<dbReference type="InterPro" id="IPR050114">
    <property type="entry name" value="UPF0173_UPF0282_UlaG_hydrolase"/>
</dbReference>
<evidence type="ECO:0000313" key="5">
    <source>
        <dbReference type="Proteomes" id="UP000315636"/>
    </source>
</evidence>
<keyword evidence="1 2" id="KW-0378">Hydrolase</keyword>
<dbReference type="PANTHER" id="PTHR43546:SF3">
    <property type="entry name" value="UPF0173 METAL-DEPENDENT HYDROLASE MJ1163"/>
    <property type="match status" value="1"/>
</dbReference>
<dbReference type="HAMAP" id="MF_00457">
    <property type="entry name" value="UPF0173"/>
    <property type="match status" value="1"/>
</dbReference>
<dbReference type="OrthoDB" id="9789133at2"/>
<feature type="domain" description="Metallo-beta-lactamase" evidence="3">
    <location>
        <begin position="7"/>
        <end position="194"/>
    </location>
</feature>
<dbReference type="PANTHER" id="PTHR43546">
    <property type="entry name" value="UPF0173 METAL-DEPENDENT HYDROLASE MJ1163-RELATED"/>
    <property type="match status" value="1"/>
</dbReference>
<keyword evidence="5" id="KW-1185">Reference proteome</keyword>
<dbReference type="NCBIfam" id="NF001911">
    <property type="entry name" value="PRK00685.1"/>
    <property type="match status" value="1"/>
</dbReference>
<sequence>MRITFHGQSCFEIHHEQTKLIIDPFLNGNPLAKATPEEIRADYILITHGHGDHVGDAVEIAQRNQATVIANFELANWFSFQGVQQVHPMHIGGSHVFDFGRVKLTPALHGSGFVDEEKKEIIYLGMPAGLLLEIGGRTIYHAGDTALFSDMKLIGRNNGVDLALLPIGDNFTMGPDDALLAAEWVGAKHVVPMHYNTFPLIEQDADAFIDALKKVNIHGQSVQPGESFKI</sequence>
<dbReference type="EMBL" id="FXTI01000001">
    <property type="protein sequence ID" value="SMO33067.1"/>
    <property type="molecule type" value="Genomic_DNA"/>
</dbReference>
<dbReference type="Gene3D" id="3.60.15.10">
    <property type="entry name" value="Ribonuclease Z/Hydroxyacylglutathione hydrolase-like"/>
    <property type="match status" value="1"/>
</dbReference>
<evidence type="ECO:0000259" key="3">
    <source>
        <dbReference type="SMART" id="SM00849"/>
    </source>
</evidence>
<dbReference type="RefSeq" id="WP_142503807.1">
    <property type="nucleotide sequence ID" value="NZ_FXTI01000001.1"/>
</dbReference>
<dbReference type="InterPro" id="IPR036866">
    <property type="entry name" value="RibonucZ/Hydroxyglut_hydro"/>
</dbReference>
<reference evidence="4 5" key="1">
    <citation type="submission" date="2017-05" db="EMBL/GenBank/DDBJ databases">
        <authorList>
            <person name="Varghese N."/>
            <person name="Submissions S."/>
        </authorList>
    </citation>
    <scope>NUCLEOTIDE SEQUENCE [LARGE SCALE GENOMIC DNA]</scope>
    <source>
        <strain evidence="4 5">DSM 45474</strain>
    </source>
</reference>
<dbReference type="GO" id="GO:0016787">
    <property type="term" value="F:hydrolase activity"/>
    <property type="evidence" value="ECO:0007669"/>
    <property type="project" value="UniProtKB-UniRule"/>
</dbReference>
<dbReference type="InterPro" id="IPR022877">
    <property type="entry name" value="UPF0173"/>
</dbReference>
<name>A0A521AE32_9BACL</name>
<dbReference type="AlphaFoldDB" id="A0A521AE32"/>
<accession>A0A521AE32</accession>
<protein>
    <recommendedName>
        <fullName evidence="2">UPF0173 metal-dependent hydrolase SAMN06264849_10188</fullName>
    </recommendedName>
</protein>
<dbReference type="SUPFAM" id="SSF56281">
    <property type="entry name" value="Metallo-hydrolase/oxidoreductase"/>
    <property type="match status" value="1"/>
</dbReference>
<comment type="similarity">
    <text evidence="2">Belongs to the UPF0173 family.</text>
</comment>
<evidence type="ECO:0000256" key="1">
    <source>
        <dbReference type="ARBA" id="ARBA00022801"/>
    </source>
</evidence>
<dbReference type="SMART" id="SM00849">
    <property type="entry name" value="Lactamase_B"/>
    <property type="match status" value="1"/>
</dbReference>
<dbReference type="Pfam" id="PF12706">
    <property type="entry name" value="Lactamase_B_2"/>
    <property type="match status" value="1"/>
</dbReference>
<proteinExistence type="inferred from homology"/>
<gene>
    <name evidence="4" type="ORF">SAMN06264849_10188</name>
</gene>
<organism evidence="4 5">
    <name type="scientific">Melghirimyces algeriensis</name>
    <dbReference type="NCBI Taxonomy" id="910412"/>
    <lineage>
        <taxon>Bacteria</taxon>
        <taxon>Bacillati</taxon>
        <taxon>Bacillota</taxon>
        <taxon>Bacilli</taxon>
        <taxon>Bacillales</taxon>
        <taxon>Thermoactinomycetaceae</taxon>
        <taxon>Melghirimyces</taxon>
    </lineage>
</organism>
<evidence type="ECO:0000313" key="4">
    <source>
        <dbReference type="EMBL" id="SMO33067.1"/>
    </source>
</evidence>
<dbReference type="InterPro" id="IPR001279">
    <property type="entry name" value="Metallo-B-lactamas"/>
</dbReference>